<dbReference type="SUPFAM" id="SSF46894">
    <property type="entry name" value="C-terminal effector domain of the bipartite response regulators"/>
    <property type="match status" value="1"/>
</dbReference>
<dbReference type="InterPro" id="IPR011006">
    <property type="entry name" value="CheY-like_superfamily"/>
</dbReference>
<dbReference type="PANTHER" id="PTHR48111">
    <property type="entry name" value="REGULATOR OF RPOS"/>
    <property type="match status" value="1"/>
</dbReference>
<dbReference type="PANTHER" id="PTHR48111:SF36">
    <property type="entry name" value="TRANSCRIPTIONAL REGULATORY PROTEIN CUTR"/>
    <property type="match status" value="1"/>
</dbReference>
<dbReference type="PROSITE" id="PS50110">
    <property type="entry name" value="RESPONSE_REGULATORY"/>
    <property type="match status" value="1"/>
</dbReference>
<evidence type="ECO:0000256" key="1">
    <source>
        <dbReference type="ARBA" id="ARBA00023125"/>
    </source>
</evidence>
<feature type="DNA-binding region" description="OmpR/PhoB-type" evidence="3">
    <location>
        <begin position="152"/>
        <end position="250"/>
    </location>
</feature>
<proteinExistence type="predicted"/>
<dbReference type="Pfam" id="PF00072">
    <property type="entry name" value="Response_reg"/>
    <property type="match status" value="1"/>
</dbReference>
<evidence type="ECO:0000256" key="3">
    <source>
        <dbReference type="PROSITE-ProRule" id="PRU01091"/>
    </source>
</evidence>
<protein>
    <submittedName>
        <fullName evidence="6">DNA-binding response OmpR family regulator</fullName>
    </submittedName>
</protein>
<evidence type="ECO:0000313" key="6">
    <source>
        <dbReference type="EMBL" id="MET3597888.1"/>
    </source>
</evidence>
<evidence type="ECO:0000313" key="7">
    <source>
        <dbReference type="Proteomes" id="UP001549036"/>
    </source>
</evidence>
<comment type="caution">
    <text evidence="6">The sequence shown here is derived from an EMBL/GenBank/DDBJ whole genome shotgun (WGS) entry which is preliminary data.</text>
</comment>
<dbReference type="Proteomes" id="UP001549036">
    <property type="component" value="Unassembled WGS sequence"/>
</dbReference>
<dbReference type="InterPro" id="IPR016032">
    <property type="entry name" value="Sig_transdc_resp-reg_C-effctor"/>
</dbReference>
<keyword evidence="1 3" id="KW-0238">DNA-binding</keyword>
<feature type="domain" description="Response regulatory" evidence="4">
    <location>
        <begin position="30"/>
        <end position="144"/>
    </location>
</feature>
<comment type="caution">
    <text evidence="2">Lacks conserved residue(s) required for the propagation of feature annotation.</text>
</comment>
<name>A0ABV2I5X5_9HYPH</name>
<dbReference type="SUPFAM" id="SSF52172">
    <property type="entry name" value="CheY-like"/>
    <property type="match status" value="1"/>
</dbReference>
<evidence type="ECO:0000256" key="2">
    <source>
        <dbReference type="PROSITE-ProRule" id="PRU00169"/>
    </source>
</evidence>
<evidence type="ECO:0000259" key="4">
    <source>
        <dbReference type="PROSITE" id="PS50110"/>
    </source>
</evidence>
<gene>
    <name evidence="6" type="ORF">ABID26_007315</name>
</gene>
<feature type="domain" description="OmpR/PhoB-type" evidence="5">
    <location>
        <begin position="152"/>
        <end position="250"/>
    </location>
</feature>
<dbReference type="InterPro" id="IPR001789">
    <property type="entry name" value="Sig_transdc_resp-reg_receiver"/>
</dbReference>
<dbReference type="CDD" id="cd00383">
    <property type="entry name" value="trans_reg_C"/>
    <property type="match status" value="1"/>
</dbReference>
<dbReference type="SMART" id="SM00448">
    <property type="entry name" value="REC"/>
    <property type="match status" value="1"/>
</dbReference>
<dbReference type="PROSITE" id="PS51755">
    <property type="entry name" value="OMPR_PHOB"/>
    <property type="match status" value="1"/>
</dbReference>
<dbReference type="SMART" id="SM00862">
    <property type="entry name" value="Trans_reg_C"/>
    <property type="match status" value="1"/>
</dbReference>
<dbReference type="Gene3D" id="1.10.10.10">
    <property type="entry name" value="Winged helix-like DNA-binding domain superfamily/Winged helix DNA-binding domain"/>
    <property type="match status" value="1"/>
</dbReference>
<evidence type="ECO:0000259" key="5">
    <source>
        <dbReference type="PROSITE" id="PS51755"/>
    </source>
</evidence>
<dbReference type="Gene3D" id="3.40.50.2300">
    <property type="match status" value="1"/>
</dbReference>
<keyword evidence="7" id="KW-1185">Reference proteome</keyword>
<dbReference type="InterPro" id="IPR036388">
    <property type="entry name" value="WH-like_DNA-bd_sf"/>
</dbReference>
<reference evidence="6 7" key="1">
    <citation type="submission" date="2024-06" db="EMBL/GenBank/DDBJ databases">
        <title>Genomic Encyclopedia of Type Strains, Phase IV (KMG-IV): sequencing the most valuable type-strain genomes for metagenomic binning, comparative biology and taxonomic classification.</title>
        <authorList>
            <person name="Goeker M."/>
        </authorList>
    </citation>
    <scope>NUCLEOTIDE SEQUENCE [LARGE SCALE GENOMIC DNA]</scope>
    <source>
        <strain evidence="6 7">DSM 29846</strain>
    </source>
</reference>
<accession>A0ABV2I5X5</accession>
<dbReference type="GO" id="GO:0003677">
    <property type="term" value="F:DNA binding"/>
    <property type="evidence" value="ECO:0007669"/>
    <property type="project" value="UniProtKB-KW"/>
</dbReference>
<organism evidence="6 7">
    <name type="scientific">Mesorhizobium shonense</name>
    <dbReference type="NCBI Taxonomy" id="1209948"/>
    <lineage>
        <taxon>Bacteria</taxon>
        <taxon>Pseudomonadati</taxon>
        <taxon>Pseudomonadota</taxon>
        <taxon>Alphaproteobacteria</taxon>
        <taxon>Hyphomicrobiales</taxon>
        <taxon>Phyllobacteriaceae</taxon>
        <taxon>Mesorhizobium</taxon>
    </lineage>
</organism>
<dbReference type="InterPro" id="IPR001867">
    <property type="entry name" value="OmpR/PhoB-type_DNA-bd"/>
</dbReference>
<dbReference type="EMBL" id="JBEPLM010000033">
    <property type="protein sequence ID" value="MET3597888.1"/>
    <property type="molecule type" value="Genomic_DNA"/>
</dbReference>
<dbReference type="InterPro" id="IPR039420">
    <property type="entry name" value="WalR-like"/>
</dbReference>
<sequence length="256" mass="28015">MATLYPTTAAANRALLGTHVLTCLIGDEMRTLLIDHHVHLTRTIQGALEDCGFAVDVARTLDEASTAFCCASYDILLLELVMPDGDSLPWLTQLRSNGHSVPALIMSSIDELEKRIAIFNGGADDFLPKPVCTEELIARMRAILRRSTQIADPTVAFGNLQFDPIGRQVFVGGQPIKIARRELCILEHLLNRAGRTVPRAQLEDSLYAFDDEVSANALEVGIYRLRKNLCQSGATLRINTARGIGYILESIDAPSA</sequence>
<dbReference type="Pfam" id="PF00486">
    <property type="entry name" value="Trans_reg_C"/>
    <property type="match status" value="1"/>
</dbReference>